<sequence length="457" mass="48147">MTERTVKTDEVTPGQGGYVSGARVLAVGVGATGLLTFVYFSLSSHLLSATAYGQLSVLWAALFIVISVIYRPIEQLLSRTIADRRARGAHGNHPLRGPMLIQLGFALAFLVVAIVLKPEIEELFGGSESLYLIFVGATLAYAASYFARGYFAGHQWFVLYGGLMLFESSARVCFPLAVLVGITSGQDAIALGIFAAPLASLVVVPWAIARHSRLDRDAPVVEVSSVVGTGVGFAGSVAVIQLGEQTLLNAGVLVADSVAGAATAGAVFSVLLITRAPLQLFQSIQTTLLPHLTGLEATEGGEEFSHAIKITVRAIAVFAGFSALLMLLIGPSLMQLFFGDDTIFGRWGLAAVAVGMGFHLAAGTLNQAALARGRARAASIIWMLVALGFVGWMFVPLISSALLRAELGYPTATAILCALLYVLYRQPPLADAELVPARRSVEDVIEGSGGIILTEDR</sequence>
<keyword evidence="4 6" id="KW-1133">Transmembrane helix</keyword>
<evidence type="ECO:0000256" key="5">
    <source>
        <dbReference type="ARBA" id="ARBA00023136"/>
    </source>
</evidence>
<organism evidence="7">
    <name type="scientific">freshwater metagenome</name>
    <dbReference type="NCBI Taxonomy" id="449393"/>
    <lineage>
        <taxon>unclassified sequences</taxon>
        <taxon>metagenomes</taxon>
        <taxon>ecological metagenomes</taxon>
    </lineage>
</organism>
<protein>
    <submittedName>
        <fullName evidence="7">Unannotated protein</fullName>
    </submittedName>
</protein>
<evidence type="ECO:0000256" key="6">
    <source>
        <dbReference type="SAM" id="Phobius"/>
    </source>
</evidence>
<feature type="transmembrane region" description="Helical" evidence="6">
    <location>
        <begin position="128"/>
        <end position="146"/>
    </location>
</feature>
<gene>
    <name evidence="7" type="ORF">UFOPK3522_00456</name>
    <name evidence="8" type="ORF">UFOPK4175_00906</name>
</gene>
<name>A0A6J5ZIE1_9ZZZZ</name>
<dbReference type="InterPro" id="IPR050833">
    <property type="entry name" value="Poly_Biosynth_Transport"/>
</dbReference>
<evidence type="ECO:0000256" key="3">
    <source>
        <dbReference type="ARBA" id="ARBA00022692"/>
    </source>
</evidence>
<feature type="transmembrane region" description="Helical" evidence="6">
    <location>
        <begin position="252"/>
        <end position="273"/>
    </location>
</feature>
<keyword evidence="3 6" id="KW-0812">Transmembrane</keyword>
<feature type="transmembrane region" description="Helical" evidence="6">
    <location>
        <begin position="94"/>
        <end position="116"/>
    </location>
</feature>
<proteinExistence type="predicted"/>
<feature type="transmembrane region" description="Helical" evidence="6">
    <location>
        <begin position="314"/>
        <end position="338"/>
    </location>
</feature>
<accession>A0A6J5ZIE1</accession>
<feature type="transmembrane region" description="Helical" evidence="6">
    <location>
        <begin position="344"/>
        <end position="365"/>
    </location>
</feature>
<feature type="transmembrane region" description="Helical" evidence="6">
    <location>
        <begin position="158"/>
        <end position="182"/>
    </location>
</feature>
<keyword evidence="5 6" id="KW-0472">Membrane</keyword>
<feature type="transmembrane region" description="Helical" evidence="6">
    <location>
        <begin position="21"/>
        <end position="40"/>
    </location>
</feature>
<feature type="transmembrane region" description="Helical" evidence="6">
    <location>
        <begin position="52"/>
        <end position="73"/>
    </location>
</feature>
<feature type="transmembrane region" description="Helical" evidence="6">
    <location>
        <begin position="377"/>
        <end position="395"/>
    </location>
</feature>
<reference evidence="7" key="1">
    <citation type="submission" date="2020-05" db="EMBL/GenBank/DDBJ databases">
        <authorList>
            <person name="Chiriac C."/>
            <person name="Salcher M."/>
            <person name="Ghai R."/>
            <person name="Kavagutti S V."/>
        </authorList>
    </citation>
    <scope>NUCLEOTIDE SEQUENCE</scope>
</reference>
<feature type="transmembrane region" description="Helical" evidence="6">
    <location>
        <begin position="407"/>
        <end position="424"/>
    </location>
</feature>
<comment type="subcellular location">
    <subcellularLocation>
        <location evidence="1">Cell membrane</location>
        <topology evidence="1">Multi-pass membrane protein</topology>
    </subcellularLocation>
</comment>
<feature type="transmembrane region" description="Helical" evidence="6">
    <location>
        <begin position="188"/>
        <end position="208"/>
    </location>
</feature>
<evidence type="ECO:0000313" key="7">
    <source>
        <dbReference type="EMBL" id="CAB4339433.1"/>
    </source>
</evidence>
<dbReference type="AlphaFoldDB" id="A0A6J5ZIE1"/>
<dbReference type="PANTHER" id="PTHR30250:SF11">
    <property type="entry name" value="O-ANTIGEN TRANSPORTER-RELATED"/>
    <property type="match status" value="1"/>
</dbReference>
<dbReference type="GO" id="GO:0005886">
    <property type="term" value="C:plasma membrane"/>
    <property type="evidence" value="ECO:0007669"/>
    <property type="project" value="UniProtKB-SubCell"/>
</dbReference>
<dbReference type="PANTHER" id="PTHR30250">
    <property type="entry name" value="PST FAMILY PREDICTED COLANIC ACID TRANSPORTER"/>
    <property type="match status" value="1"/>
</dbReference>
<dbReference type="EMBL" id="CAFBPX010000161">
    <property type="protein sequence ID" value="CAB5036235.1"/>
    <property type="molecule type" value="Genomic_DNA"/>
</dbReference>
<evidence type="ECO:0000313" key="8">
    <source>
        <dbReference type="EMBL" id="CAB5036235.1"/>
    </source>
</evidence>
<evidence type="ECO:0000256" key="1">
    <source>
        <dbReference type="ARBA" id="ARBA00004651"/>
    </source>
</evidence>
<keyword evidence="2" id="KW-1003">Cell membrane</keyword>
<evidence type="ECO:0000256" key="2">
    <source>
        <dbReference type="ARBA" id="ARBA00022475"/>
    </source>
</evidence>
<feature type="transmembrane region" description="Helical" evidence="6">
    <location>
        <begin position="220"/>
        <end position="240"/>
    </location>
</feature>
<evidence type="ECO:0000256" key="4">
    <source>
        <dbReference type="ARBA" id="ARBA00022989"/>
    </source>
</evidence>
<dbReference type="EMBL" id="CAESAO010000024">
    <property type="protein sequence ID" value="CAB4339433.1"/>
    <property type="molecule type" value="Genomic_DNA"/>
</dbReference>